<dbReference type="Gene3D" id="3.50.80.10">
    <property type="entry name" value="D-tyrosyl-tRNA(Tyr) deacylase"/>
    <property type="match status" value="1"/>
</dbReference>
<accession>A0A0K2GJ88</accession>
<dbReference type="SUPFAM" id="SSF69500">
    <property type="entry name" value="DTD-like"/>
    <property type="match status" value="1"/>
</dbReference>
<name>A0A0K2GJ88_NITMO</name>
<keyword evidence="4" id="KW-1185">Reference proteome</keyword>
<dbReference type="GO" id="GO:0019478">
    <property type="term" value="P:D-amino acid catabolic process"/>
    <property type="evidence" value="ECO:0007669"/>
    <property type="project" value="UniProtKB-UniRule"/>
</dbReference>
<dbReference type="InterPro" id="IPR023509">
    <property type="entry name" value="DTD-like_sf"/>
</dbReference>
<comment type="domain">
    <text evidence="2">A Gly-cisPro motif from one monomer fits into the active site of the other monomer to allow specific chiral rejection of L-amino acids.</text>
</comment>
<dbReference type="PANTHER" id="PTHR10472:SF5">
    <property type="entry name" value="D-AMINOACYL-TRNA DEACYLASE 1"/>
    <property type="match status" value="1"/>
</dbReference>
<dbReference type="FunFam" id="3.50.80.10:FF:000001">
    <property type="entry name" value="D-aminoacyl-tRNA deacylase"/>
    <property type="match status" value="1"/>
</dbReference>
<comment type="subunit">
    <text evidence="2">Homodimer.</text>
</comment>
<dbReference type="AlphaFoldDB" id="A0A0K2GJ88"/>
<keyword evidence="2" id="KW-0694">RNA-binding</keyword>
<dbReference type="GO" id="GO:0106026">
    <property type="term" value="F:Gly-tRNA(Ala) deacylase activity"/>
    <property type="evidence" value="ECO:0007669"/>
    <property type="project" value="UniProtKB-UniRule"/>
</dbReference>
<dbReference type="OrthoDB" id="9801395at2"/>
<dbReference type="Pfam" id="PF02580">
    <property type="entry name" value="Tyr_Deacylase"/>
    <property type="match status" value="1"/>
</dbReference>
<dbReference type="RefSeq" id="WP_053381773.1">
    <property type="nucleotide sequence ID" value="NZ_CP011801.1"/>
</dbReference>
<dbReference type="KEGG" id="nmv:NITMOv2_4635"/>
<dbReference type="CDD" id="cd00563">
    <property type="entry name" value="Dtyr_deacylase"/>
    <property type="match status" value="1"/>
</dbReference>
<dbReference type="EC" id="3.1.1.96" evidence="2"/>
<dbReference type="GO" id="GO:0005737">
    <property type="term" value="C:cytoplasm"/>
    <property type="evidence" value="ECO:0007669"/>
    <property type="project" value="UniProtKB-SubCell"/>
</dbReference>
<dbReference type="GO" id="GO:0000049">
    <property type="term" value="F:tRNA binding"/>
    <property type="evidence" value="ECO:0007669"/>
    <property type="project" value="UniProtKB-UniRule"/>
</dbReference>
<dbReference type="GO" id="GO:0043908">
    <property type="term" value="F:Ser(Gly)-tRNA(Ala) hydrolase activity"/>
    <property type="evidence" value="ECO:0007669"/>
    <property type="project" value="UniProtKB-UniRule"/>
</dbReference>
<evidence type="ECO:0000313" key="4">
    <source>
        <dbReference type="Proteomes" id="UP000069205"/>
    </source>
</evidence>
<evidence type="ECO:0000313" key="3">
    <source>
        <dbReference type="EMBL" id="ALA61006.1"/>
    </source>
</evidence>
<dbReference type="HAMAP" id="MF_00518">
    <property type="entry name" value="Deacylase_Dtd"/>
    <property type="match status" value="1"/>
</dbReference>
<dbReference type="Proteomes" id="UP000069205">
    <property type="component" value="Chromosome"/>
</dbReference>
<dbReference type="InterPro" id="IPR003732">
    <property type="entry name" value="Daa-tRNA_deacyls_DTD"/>
</dbReference>
<dbReference type="PATRIC" id="fig|42253.5.peg.4570"/>
<dbReference type="EMBL" id="CP011801">
    <property type="protein sequence ID" value="ALA61006.1"/>
    <property type="molecule type" value="Genomic_DNA"/>
</dbReference>
<proteinExistence type="inferred from homology"/>
<comment type="function">
    <text evidence="2">An aminoacyl-tRNA editing enzyme that deacylates mischarged D-aminoacyl-tRNAs. Also deacylates mischarged glycyl-tRNA(Ala), protecting cells against glycine mischarging by AlaRS. Acts via tRNA-based rather than protein-based catalysis; rejects L-amino acids rather than detecting D-amino acids in the active site. By recycling D-aminoacyl-tRNA to D-amino acids and free tRNA molecules, this enzyme counteracts the toxicity associated with the formation of D-aminoacyl-tRNA entities in vivo and helps enforce protein L-homochirality.</text>
</comment>
<comment type="similarity">
    <text evidence="1 2">Belongs to the DTD family.</text>
</comment>
<protein>
    <recommendedName>
        <fullName evidence="2">D-aminoacyl-tRNA deacylase</fullName>
        <shortName evidence="2">DTD</shortName>
        <ecNumber evidence="2">3.1.1.96</ecNumber>
    </recommendedName>
    <alternativeName>
        <fullName evidence="2">Gly-tRNA(Ala) deacylase</fullName>
        <ecNumber evidence="2">3.1.1.-</ecNumber>
    </alternativeName>
</protein>
<organism evidence="3 4">
    <name type="scientific">Nitrospira moscoviensis</name>
    <dbReference type="NCBI Taxonomy" id="42253"/>
    <lineage>
        <taxon>Bacteria</taxon>
        <taxon>Pseudomonadati</taxon>
        <taxon>Nitrospirota</taxon>
        <taxon>Nitrospiria</taxon>
        <taxon>Nitrospirales</taxon>
        <taxon>Nitrospiraceae</taxon>
        <taxon>Nitrospira</taxon>
    </lineage>
</organism>
<sequence length="149" mass="16147">MKAVVQRVSRASVEVEEKIVGRIDAGLLVLVGVAKGDGDADGRYLAEKIRTLRIFSDEQGKMNRSLQDIGGSVLLVSQFTVLARTANGRRPSFDDAAPPDEAKRLYERLAAELRAHGIAVETGVFAAHMTVDLLNDGPVTFVLDSRDRA</sequence>
<gene>
    <name evidence="2 3" type="primary">dtd</name>
    <name evidence="3" type="ORF">NITMOv2_4635</name>
</gene>
<feature type="short sequence motif" description="Gly-cisPro motif, important for rejection of L-amino acids" evidence="2">
    <location>
        <begin position="137"/>
        <end position="138"/>
    </location>
</feature>
<keyword evidence="2" id="KW-0963">Cytoplasm</keyword>
<dbReference type="STRING" id="42253.NITMOv2_4635"/>
<comment type="subcellular location">
    <subcellularLocation>
        <location evidence="2">Cytoplasm</location>
    </subcellularLocation>
</comment>
<comment type="catalytic activity">
    <reaction evidence="2">
        <text>glycyl-tRNA(Ala) + H2O = tRNA(Ala) + glycine + H(+)</text>
        <dbReference type="Rhea" id="RHEA:53744"/>
        <dbReference type="Rhea" id="RHEA-COMP:9657"/>
        <dbReference type="Rhea" id="RHEA-COMP:13640"/>
        <dbReference type="ChEBI" id="CHEBI:15377"/>
        <dbReference type="ChEBI" id="CHEBI:15378"/>
        <dbReference type="ChEBI" id="CHEBI:57305"/>
        <dbReference type="ChEBI" id="CHEBI:78442"/>
        <dbReference type="ChEBI" id="CHEBI:78522"/>
    </reaction>
</comment>
<keyword evidence="2 3" id="KW-0378">Hydrolase</keyword>
<comment type="catalytic activity">
    <reaction evidence="2">
        <text>a D-aminoacyl-tRNA + H2O = a tRNA + a D-alpha-amino acid + H(+)</text>
        <dbReference type="Rhea" id="RHEA:13953"/>
        <dbReference type="Rhea" id="RHEA-COMP:10123"/>
        <dbReference type="Rhea" id="RHEA-COMP:10124"/>
        <dbReference type="ChEBI" id="CHEBI:15377"/>
        <dbReference type="ChEBI" id="CHEBI:15378"/>
        <dbReference type="ChEBI" id="CHEBI:59871"/>
        <dbReference type="ChEBI" id="CHEBI:78442"/>
        <dbReference type="ChEBI" id="CHEBI:79333"/>
        <dbReference type="EC" id="3.1.1.96"/>
    </reaction>
</comment>
<evidence type="ECO:0000256" key="1">
    <source>
        <dbReference type="ARBA" id="ARBA00009673"/>
    </source>
</evidence>
<evidence type="ECO:0000256" key="2">
    <source>
        <dbReference type="HAMAP-Rule" id="MF_00518"/>
    </source>
</evidence>
<dbReference type="GO" id="GO:0051500">
    <property type="term" value="F:D-tyrosyl-tRNA(Tyr) deacylase activity"/>
    <property type="evidence" value="ECO:0007669"/>
    <property type="project" value="TreeGrafter"/>
</dbReference>
<keyword evidence="2" id="KW-0820">tRNA-binding</keyword>
<reference evidence="3 4" key="1">
    <citation type="journal article" date="2015" name="Proc. Natl. Acad. Sci. U.S.A.">
        <title>Expanded metabolic versatility of ubiquitous nitrite-oxidizing bacteria from the genus Nitrospira.</title>
        <authorList>
            <person name="Koch H."/>
            <person name="Lucker S."/>
            <person name="Albertsen M."/>
            <person name="Kitzinger K."/>
            <person name="Herbold C."/>
            <person name="Spieck E."/>
            <person name="Nielsen P.H."/>
            <person name="Wagner M."/>
            <person name="Daims H."/>
        </authorList>
    </citation>
    <scope>NUCLEOTIDE SEQUENCE [LARGE SCALE GENOMIC DNA]</scope>
    <source>
        <strain evidence="3 4">NSP M-1</strain>
    </source>
</reference>
<dbReference type="NCBIfam" id="TIGR00256">
    <property type="entry name" value="D-aminoacyl-tRNA deacylase"/>
    <property type="match status" value="1"/>
</dbReference>
<dbReference type="PANTHER" id="PTHR10472">
    <property type="entry name" value="D-TYROSYL-TRNA TYR DEACYLASE"/>
    <property type="match status" value="1"/>
</dbReference>
<dbReference type="EC" id="3.1.1.-" evidence="2"/>